<evidence type="ECO:0000313" key="3">
    <source>
        <dbReference type="Proteomes" id="UP000254869"/>
    </source>
</evidence>
<dbReference type="Pfam" id="PF00550">
    <property type="entry name" value="PP-binding"/>
    <property type="match status" value="1"/>
</dbReference>
<keyword evidence="3" id="KW-1185">Reference proteome</keyword>
<accession>A0A370IBM7</accession>
<dbReference type="EMBL" id="QQBC01000002">
    <property type="protein sequence ID" value="RDI68126.1"/>
    <property type="molecule type" value="Genomic_DNA"/>
</dbReference>
<dbReference type="RefSeq" id="WP_067992756.1">
    <property type="nucleotide sequence ID" value="NZ_QQBC01000002.1"/>
</dbReference>
<name>A0A370IBM7_9NOCA</name>
<proteinExistence type="predicted"/>
<sequence>MSDDLDRSITDHIARIWCDVLDLPQVGLADNFFDVGGTPFQLLLVKDRLDTELATSTELVSFFRYTTVAALAEHVYGRTASN</sequence>
<dbReference type="STRING" id="1210086.GCA_001613105_01103"/>
<comment type="caution">
    <text evidence="2">The sequence shown here is derived from an EMBL/GenBank/DDBJ whole genome shotgun (WGS) entry which is preliminary data.</text>
</comment>
<dbReference type="SUPFAM" id="SSF47336">
    <property type="entry name" value="ACP-like"/>
    <property type="match status" value="1"/>
</dbReference>
<dbReference type="Gene3D" id="1.10.1200.10">
    <property type="entry name" value="ACP-like"/>
    <property type="match status" value="1"/>
</dbReference>
<gene>
    <name evidence="2" type="ORF">DFR76_102527</name>
</gene>
<dbReference type="InterPro" id="IPR036736">
    <property type="entry name" value="ACP-like_sf"/>
</dbReference>
<feature type="domain" description="Carrier" evidence="1">
    <location>
        <begin position="4"/>
        <end position="79"/>
    </location>
</feature>
<protein>
    <submittedName>
        <fullName evidence="2">Phosphopantetheine binding protein</fullName>
    </submittedName>
</protein>
<dbReference type="AlphaFoldDB" id="A0A370IBM7"/>
<organism evidence="2 3">
    <name type="scientific">Nocardia pseudobrasiliensis</name>
    <dbReference type="NCBI Taxonomy" id="45979"/>
    <lineage>
        <taxon>Bacteria</taxon>
        <taxon>Bacillati</taxon>
        <taxon>Actinomycetota</taxon>
        <taxon>Actinomycetes</taxon>
        <taxon>Mycobacteriales</taxon>
        <taxon>Nocardiaceae</taxon>
        <taxon>Nocardia</taxon>
    </lineage>
</organism>
<dbReference type="InterPro" id="IPR009081">
    <property type="entry name" value="PP-bd_ACP"/>
</dbReference>
<evidence type="ECO:0000313" key="2">
    <source>
        <dbReference type="EMBL" id="RDI68126.1"/>
    </source>
</evidence>
<reference evidence="2 3" key="1">
    <citation type="submission" date="2018-07" db="EMBL/GenBank/DDBJ databases">
        <title>Genomic Encyclopedia of Type Strains, Phase IV (KMG-IV): sequencing the most valuable type-strain genomes for metagenomic binning, comparative biology and taxonomic classification.</title>
        <authorList>
            <person name="Goeker M."/>
        </authorList>
    </citation>
    <scope>NUCLEOTIDE SEQUENCE [LARGE SCALE GENOMIC DNA]</scope>
    <source>
        <strain evidence="2 3">DSM 44290</strain>
    </source>
</reference>
<dbReference type="PROSITE" id="PS50075">
    <property type="entry name" value="CARRIER"/>
    <property type="match status" value="1"/>
</dbReference>
<dbReference type="Proteomes" id="UP000254869">
    <property type="component" value="Unassembled WGS sequence"/>
</dbReference>
<evidence type="ECO:0000259" key="1">
    <source>
        <dbReference type="PROSITE" id="PS50075"/>
    </source>
</evidence>